<evidence type="ECO:0000313" key="3">
    <source>
        <dbReference type="Proteomes" id="UP001139462"/>
    </source>
</evidence>
<dbReference type="RefSeq" id="WP_237608945.1">
    <property type="nucleotide sequence ID" value="NZ_JAIRBB010000013.1"/>
</dbReference>
<gene>
    <name evidence="2" type="ORF">K8344_12095</name>
</gene>
<keyword evidence="1" id="KW-0732">Signal</keyword>
<evidence type="ECO:0000313" key="2">
    <source>
        <dbReference type="EMBL" id="MCG2431865.1"/>
    </source>
</evidence>
<reference evidence="2" key="1">
    <citation type="submission" date="2021-09" db="EMBL/GenBank/DDBJ databases">
        <title>Genome of Aequorivita sp. strain F64183.</title>
        <authorList>
            <person name="Wang Y."/>
        </authorList>
    </citation>
    <scope>NUCLEOTIDE SEQUENCE</scope>
    <source>
        <strain evidence="2">F64183</strain>
    </source>
</reference>
<dbReference type="EMBL" id="JAIRBB010000013">
    <property type="protein sequence ID" value="MCG2431865.1"/>
    <property type="molecule type" value="Genomic_DNA"/>
</dbReference>
<dbReference type="Pfam" id="PF20329">
    <property type="entry name" value="DUF6624"/>
    <property type="match status" value="1"/>
</dbReference>
<protein>
    <submittedName>
        <fullName evidence="2">Uncharacterized protein</fullName>
    </submittedName>
</protein>
<feature type="signal peptide" evidence="1">
    <location>
        <begin position="1"/>
        <end position="20"/>
    </location>
</feature>
<feature type="chain" id="PRO_5040719073" evidence="1">
    <location>
        <begin position="21"/>
        <end position="324"/>
    </location>
</feature>
<dbReference type="Proteomes" id="UP001139462">
    <property type="component" value="Unassembled WGS sequence"/>
</dbReference>
<organism evidence="2 3">
    <name type="scientific">Aequorivita xiaoshiensis</name>
    <dbReference type="NCBI Taxonomy" id="2874476"/>
    <lineage>
        <taxon>Bacteria</taxon>
        <taxon>Pseudomonadati</taxon>
        <taxon>Bacteroidota</taxon>
        <taxon>Flavobacteriia</taxon>
        <taxon>Flavobacteriales</taxon>
        <taxon>Flavobacteriaceae</taxon>
        <taxon>Aequorivita</taxon>
    </lineage>
</organism>
<accession>A0A9X1U5C0</accession>
<evidence type="ECO:0000256" key="1">
    <source>
        <dbReference type="SAM" id="SignalP"/>
    </source>
</evidence>
<comment type="caution">
    <text evidence="2">The sequence shown here is derived from an EMBL/GenBank/DDBJ whole genome shotgun (WGS) entry which is preliminary data.</text>
</comment>
<dbReference type="InterPro" id="IPR046732">
    <property type="entry name" value="DUF6624"/>
</dbReference>
<dbReference type="AlphaFoldDB" id="A0A9X1U5C0"/>
<proteinExistence type="predicted"/>
<name>A0A9X1U5C0_9FLAO</name>
<sequence length="324" mass="37152">MKKSTILAILSLLMFNLSFGQNREKYSELIKEAWNLYQTKDYKQSAEKYSEAFIALGNKGNISDRYNAACSWALAKEIDSSFVQLFRIAEKGNYSNFGHLTTDTDLDTLHSDKRWSEVLDKVKANKEKAEANLDKPLVAILDTIYQEDQGLRRQISKVEEKYGRDSDEMIAHWKKISERDSINLIKIKKILDERGWLGPDVIGNQGNITLFLVIQHSDQAVQEKYLPMMREAVTKGNARPSNLALLEDRVALGQGKRQIYGSQIGRNPETGEYFVSPLIDPENVDKRRAEVGLGPIEGYISNWNMTWDVKKHIEQTEKMENEKK</sequence>
<keyword evidence="3" id="KW-1185">Reference proteome</keyword>